<comment type="function">
    <text evidence="7 8">Presumably involved in the processing and regular turnover of intracellular proteins. Catalyzes the removal of unsubstituted N-terminal amino acids from various peptides.</text>
</comment>
<dbReference type="EC" id="3.4.11.1" evidence="8"/>
<dbReference type="InterPro" id="IPR023042">
    <property type="entry name" value="Peptidase_M17_leu_NH2_pept"/>
</dbReference>
<dbReference type="NCBIfam" id="NF002073">
    <property type="entry name" value="PRK00913.1-2"/>
    <property type="match status" value="1"/>
</dbReference>
<feature type="binding site" evidence="8">
    <location>
        <position position="234"/>
    </location>
    <ligand>
        <name>Mn(2+)</name>
        <dbReference type="ChEBI" id="CHEBI:29035"/>
        <label>2</label>
    </ligand>
</feature>
<keyword evidence="8" id="KW-0963">Cytoplasm</keyword>
<reference evidence="11" key="1">
    <citation type="submission" date="2024-07" db="EMBL/GenBank/DDBJ databases">
        <title>Complete genome sequences of cellulolytic bacteria, Kitasatospora sp. CMC57 and Streptomyces sp. CMC78, isolated from Japanese agricultural soil.</title>
        <authorList>
            <person name="Hashimoto T."/>
            <person name="Ito M."/>
            <person name="Iwamoto M."/>
            <person name="Fukahori D."/>
            <person name="Shoda T."/>
            <person name="Sakoda M."/>
            <person name="Morohoshi T."/>
            <person name="Mitsuboshi M."/>
            <person name="Nishizawa T."/>
        </authorList>
    </citation>
    <scope>NUCLEOTIDE SEQUENCE</scope>
    <source>
        <strain evidence="11">CMC57</strain>
    </source>
</reference>
<dbReference type="EMBL" id="AP035881">
    <property type="protein sequence ID" value="BFP43929.1"/>
    <property type="molecule type" value="Genomic_DNA"/>
</dbReference>
<evidence type="ECO:0000313" key="11">
    <source>
        <dbReference type="EMBL" id="BFP43929.1"/>
    </source>
</evidence>
<dbReference type="GO" id="GO:0006508">
    <property type="term" value="P:proteolysis"/>
    <property type="evidence" value="ECO:0007669"/>
    <property type="project" value="UniProtKB-KW"/>
</dbReference>
<keyword evidence="5 8" id="KW-0645">Protease</keyword>
<evidence type="ECO:0000256" key="1">
    <source>
        <dbReference type="ARBA" id="ARBA00000135"/>
    </source>
</evidence>
<feature type="active site" evidence="8">
    <location>
        <position position="246"/>
    </location>
</feature>
<dbReference type="Gene3D" id="3.40.220.10">
    <property type="entry name" value="Leucine Aminopeptidase, subunit E, domain 1"/>
    <property type="match status" value="1"/>
</dbReference>
<dbReference type="InterPro" id="IPR011356">
    <property type="entry name" value="Leucine_aapep/pepB"/>
</dbReference>
<dbReference type="InterPro" id="IPR043472">
    <property type="entry name" value="Macro_dom-like"/>
</dbReference>
<evidence type="ECO:0000256" key="7">
    <source>
        <dbReference type="ARBA" id="ARBA00049972"/>
    </source>
</evidence>
<dbReference type="SUPFAM" id="SSF53187">
    <property type="entry name" value="Zn-dependent exopeptidases"/>
    <property type="match status" value="1"/>
</dbReference>
<dbReference type="InterPro" id="IPR000819">
    <property type="entry name" value="Peptidase_M17_C"/>
</dbReference>
<evidence type="ECO:0000256" key="3">
    <source>
        <dbReference type="ARBA" id="ARBA00009528"/>
    </source>
</evidence>
<keyword evidence="8" id="KW-0464">Manganese</keyword>
<dbReference type="PANTHER" id="PTHR11963">
    <property type="entry name" value="LEUCINE AMINOPEPTIDASE-RELATED"/>
    <property type="match status" value="1"/>
</dbReference>
<dbReference type="AlphaFoldDB" id="A0AB33JRJ7"/>
<keyword evidence="4 8" id="KW-0031">Aminopeptidase</keyword>
<evidence type="ECO:0000259" key="9">
    <source>
        <dbReference type="Pfam" id="PF00883"/>
    </source>
</evidence>
<evidence type="ECO:0000259" key="10">
    <source>
        <dbReference type="Pfam" id="PF02789"/>
    </source>
</evidence>
<comment type="catalytic activity">
    <reaction evidence="1 8">
        <text>Release of an N-terminal amino acid, Xaa-|-Yaa-, in which Xaa is preferably Leu, but may be other amino acids including Pro although not Arg or Lys, and Yaa may be Pro. Amino acid amides and methyl esters are also readily hydrolyzed, but rates on arylamides are exceedingly low.</text>
        <dbReference type="EC" id="3.4.11.1"/>
    </reaction>
</comment>
<keyword evidence="8" id="KW-0479">Metal-binding</keyword>
<dbReference type="HAMAP" id="MF_00181">
    <property type="entry name" value="Cytosol_peptidase_M17"/>
    <property type="match status" value="1"/>
</dbReference>
<feature type="binding site" evidence="8">
    <location>
        <position position="239"/>
    </location>
    <ligand>
        <name>Mn(2+)</name>
        <dbReference type="ChEBI" id="CHEBI:29035"/>
        <label>2</label>
    </ligand>
</feature>
<dbReference type="CDD" id="cd00433">
    <property type="entry name" value="Peptidase_M17"/>
    <property type="match status" value="1"/>
</dbReference>
<comment type="cofactor">
    <cofactor evidence="8">
        <name>Mn(2+)</name>
        <dbReference type="ChEBI" id="CHEBI:29035"/>
    </cofactor>
    <text evidence="8">Binds 2 manganese ions per subunit.</text>
</comment>
<evidence type="ECO:0000256" key="4">
    <source>
        <dbReference type="ARBA" id="ARBA00022438"/>
    </source>
</evidence>
<dbReference type="GO" id="GO:0030145">
    <property type="term" value="F:manganese ion binding"/>
    <property type="evidence" value="ECO:0007669"/>
    <property type="project" value="UniProtKB-UniRule"/>
</dbReference>
<dbReference type="InterPro" id="IPR008283">
    <property type="entry name" value="Peptidase_M17_N"/>
</dbReference>
<dbReference type="PRINTS" id="PR00481">
    <property type="entry name" value="LAMNOPPTDASE"/>
</dbReference>
<sequence length="469" mass="49404">MSAEWRLTPDQPLDAEAVVTPVWSDELPADLSPAFLAGSGFSGTPGQTLHLPGHPVTVLLGCGPRAKYDRDTARAAGARLARAVPGYRRLAVRVPGAELRALVEGYLLGGYRFAGYFTTPPVPGQRIDLVTEGTPEARTALAAGLRVGEAVLLARDLVNEPGEALTPPEFAERARKIAADTGLECEVWEADRIAHERLGGLLGVSRGSLQPPRLVRLGYRPATPAVRRIALVGKGVTYDAGGLSLKPNAELAAMKADMAGAAAVLAAMSTLTALNCPVAVDGWLPLTENMPNADPVRVGDVLRMRSGTTVEIRHADAEGRLILADALSLAGESTPDAIIDLATLTDAAAVALGRRITAVLGTDDTLVEDLRTAGRRAGEELWPLPLPDAYRGQLASRVADLANYTIGVRHGTALLAGLFLREFVPPTIPWAHLDIQGTALSDTDDGEWVPGGTGVGVRTLIDYLLPRGD</sequence>
<evidence type="ECO:0000256" key="8">
    <source>
        <dbReference type="HAMAP-Rule" id="MF_00181"/>
    </source>
</evidence>
<dbReference type="Gene3D" id="3.40.630.10">
    <property type="entry name" value="Zn peptidases"/>
    <property type="match status" value="1"/>
</dbReference>
<dbReference type="GO" id="GO:0005737">
    <property type="term" value="C:cytoplasm"/>
    <property type="evidence" value="ECO:0007669"/>
    <property type="project" value="UniProtKB-SubCell"/>
</dbReference>
<comment type="similarity">
    <text evidence="3 8">Belongs to the peptidase M17 family.</text>
</comment>
<gene>
    <name evidence="8" type="primary">pepA</name>
    <name evidence="11" type="ORF">KCMC57_02970</name>
</gene>
<dbReference type="SUPFAM" id="SSF52949">
    <property type="entry name" value="Macro domain-like"/>
    <property type="match status" value="1"/>
</dbReference>
<evidence type="ECO:0000256" key="6">
    <source>
        <dbReference type="ARBA" id="ARBA00022801"/>
    </source>
</evidence>
<evidence type="ECO:0000256" key="5">
    <source>
        <dbReference type="ARBA" id="ARBA00022670"/>
    </source>
</evidence>
<organism evidence="11">
    <name type="scientific">Kitasatospora sp. CMC57</name>
    <dbReference type="NCBI Taxonomy" id="3231513"/>
    <lineage>
        <taxon>Bacteria</taxon>
        <taxon>Bacillati</taxon>
        <taxon>Actinomycetota</taxon>
        <taxon>Actinomycetes</taxon>
        <taxon>Kitasatosporales</taxon>
        <taxon>Streptomycetaceae</taxon>
        <taxon>Kitasatospora</taxon>
    </lineage>
</organism>
<evidence type="ECO:0000256" key="2">
    <source>
        <dbReference type="ARBA" id="ARBA00000967"/>
    </source>
</evidence>
<comment type="subcellular location">
    <subcellularLocation>
        <location evidence="8">Cytoplasm</location>
    </subcellularLocation>
</comment>
<feature type="domain" description="Cytosol aminopeptidase" evidence="9">
    <location>
        <begin position="153"/>
        <end position="461"/>
    </location>
</feature>
<feature type="binding site" evidence="8">
    <location>
        <position position="318"/>
    </location>
    <ligand>
        <name>Mn(2+)</name>
        <dbReference type="ChEBI" id="CHEBI:29035"/>
        <label>1</label>
    </ligand>
</feature>
<feature type="binding site" evidence="8">
    <location>
        <position position="316"/>
    </location>
    <ligand>
        <name>Mn(2+)</name>
        <dbReference type="ChEBI" id="CHEBI:29035"/>
        <label>1</label>
    </ligand>
</feature>
<dbReference type="GO" id="GO:0070006">
    <property type="term" value="F:metalloaminopeptidase activity"/>
    <property type="evidence" value="ECO:0007669"/>
    <property type="project" value="InterPro"/>
</dbReference>
<feature type="binding site" evidence="8">
    <location>
        <position position="318"/>
    </location>
    <ligand>
        <name>Mn(2+)</name>
        <dbReference type="ChEBI" id="CHEBI:29035"/>
        <label>2</label>
    </ligand>
</feature>
<dbReference type="Pfam" id="PF02789">
    <property type="entry name" value="Peptidase_M17_N"/>
    <property type="match status" value="1"/>
</dbReference>
<keyword evidence="6 8" id="KW-0378">Hydrolase</keyword>
<dbReference type="PANTHER" id="PTHR11963:SF23">
    <property type="entry name" value="CYTOSOL AMINOPEPTIDASE"/>
    <property type="match status" value="1"/>
</dbReference>
<comment type="catalytic activity">
    <reaction evidence="2 8">
        <text>Release of an N-terminal amino acid, preferentially leucine, but not glutamic or aspartic acids.</text>
        <dbReference type="EC" id="3.4.11.10"/>
    </reaction>
</comment>
<feature type="active site" evidence="8">
    <location>
        <position position="320"/>
    </location>
</feature>
<feature type="domain" description="Peptidase M17 leucyl aminopeptidase N-terminal" evidence="10">
    <location>
        <begin position="35"/>
        <end position="116"/>
    </location>
</feature>
<name>A0AB33JRJ7_9ACTN</name>
<dbReference type="RefSeq" id="WP_407986522.1">
    <property type="nucleotide sequence ID" value="NZ_AP035881.2"/>
</dbReference>
<feature type="binding site" evidence="8">
    <location>
        <position position="257"/>
    </location>
    <ligand>
        <name>Mn(2+)</name>
        <dbReference type="ChEBI" id="CHEBI:29035"/>
        <label>2</label>
    </ligand>
</feature>
<feature type="binding site" evidence="8">
    <location>
        <position position="239"/>
    </location>
    <ligand>
        <name>Mn(2+)</name>
        <dbReference type="ChEBI" id="CHEBI:29035"/>
        <label>1</label>
    </ligand>
</feature>
<dbReference type="Pfam" id="PF00883">
    <property type="entry name" value="Peptidase_M17"/>
    <property type="match status" value="1"/>
</dbReference>
<protein>
    <recommendedName>
        <fullName evidence="8">Probable cytosol aminopeptidase</fullName>
        <ecNumber evidence="8">3.4.11.1</ecNumber>
    </recommendedName>
    <alternativeName>
        <fullName evidence="8">Leucine aminopeptidase</fullName>
        <shortName evidence="8">LAP</shortName>
        <ecNumber evidence="8">3.4.11.10</ecNumber>
    </alternativeName>
    <alternativeName>
        <fullName evidence="8">Leucyl aminopeptidase</fullName>
    </alternativeName>
</protein>
<dbReference type="EC" id="3.4.11.10" evidence="8"/>
<accession>A0AB33JRJ7</accession>
<proteinExistence type="inferred from homology"/>